<dbReference type="Proteomes" id="UP000007014">
    <property type="component" value="Chromosome 17"/>
</dbReference>
<dbReference type="AlphaFoldDB" id="M1UVV6"/>
<dbReference type="GeneID" id="16996278"/>
<reference evidence="2 3" key="1">
    <citation type="journal article" date="2004" name="Nature">
        <title>Genome sequence of the ultrasmall unicellular red alga Cyanidioschyzon merolae 10D.</title>
        <authorList>
            <person name="Matsuzaki M."/>
            <person name="Misumi O."/>
            <person name="Shin-i T."/>
            <person name="Maruyama S."/>
            <person name="Takahara M."/>
            <person name="Miyagishima S."/>
            <person name="Mori T."/>
            <person name="Nishida K."/>
            <person name="Yagisawa F."/>
            <person name="Nishida K."/>
            <person name="Yoshida Y."/>
            <person name="Nishimura Y."/>
            <person name="Nakao S."/>
            <person name="Kobayashi T."/>
            <person name="Momoyama Y."/>
            <person name="Higashiyama T."/>
            <person name="Minoda A."/>
            <person name="Sano M."/>
            <person name="Nomoto H."/>
            <person name="Oishi K."/>
            <person name="Hayashi H."/>
            <person name="Ohta F."/>
            <person name="Nishizaka S."/>
            <person name="Haga S."/>
            <person name="Miura S."/>
            <person name="Morishita T."/>
            <person name="Kabeya Y."/>
            <person name="Terasawa K."/>
            <person name="Suzuki Y."/>
            <person name="Ishii Y."/>
            <person name="Asakawa S."/>
            <person name="Takano H."/>
            <person name="Ohta N."/>
            <person name="Kuroiwa H."/>
            <person name="Tanaka K."/>
            <person name="Shimizu N."/>
            <person name="Sugano S."/>
            <person name="Sato N."/>
            <person name="Nozaki H."/>
            <person name="Ogasawara N."/>
            <person name="Kohara Y."/>
            <person name="Kuroiwa T."/>
        </authorList>
    </citation>
    <scope>NUCLEOTIDE SEQUENCE [LARGE SCALE GENOMIC DNA]</scope>
    <source>
        <strain evidence="2 3">10D</strain>
    </source>
</reference>
<evidence type="ECO:0000313" key="3">
    <source>
        <dbReference type="Proteomes" id="UP000007014"/>
    </source>
</evidence>
<proteinExistence type="predicted"/>
<accession>M1UVV6</accession>
<name>M1UVV6_CYAM1</name>
<organism evidence="2 3">
    <name type="scientific">Cyanidioschyzon merolae (strain NIES-3377 / 10D)</name>
    <name type="common">Unicellular red alga</name>
    <dbReference type="NCBI Taxonomy" id="280699"/>
    <lineage>
        <taxon>Eukaryota</taxon>
        <taxon>Rhodophyta</taxon>
        <taxon>Bangiophyceae</taxon>
        <taxon>Cyanidiales</taxon>
        <taxon>Cyanidiaceae</taxon>
        <taxon>Cyanidioschyzon</taxon>
    </lineage>
</organism>
<evidence type="ECO:0000256" key="1">
    <source>
        <dbReference type="SAM" id="MobiDB-lite"/>
    </source>
</evidence>
<keyword evidence="3" id="KW-1185">Reference proteome</keyword>
<reference evidence="2 3" key="2">
    <citation type="journal article" date="2007" name="BMC Biol.">
        <title>A 100%-complete sequence reveals unusually simple genomic features in the hot-spring red alga Cyanidioschyzon merolae.</title>
        <authorList>
            <person name="Nozaki H."/>
            <person name="Takano H."/>
            <person name="Misumi O."/>
            <person name="Terasawa K."/>
            <person name="Matsuzaki M."/>
            <person name="Maruyama S."/>
            <person name="Nishida K."/>
            <person name="Yagisawa F."/>
            <person name="Yoshida Y."/>
            <person name="Fujiwara T."/>
            <person name="Takio S."/>
            <person name="Tamura K."/>
            <person name="Chung S.J."/>
            <person name="Nakamura S."/>
            <person name="Kuroiwa H."/>
            <person name="Tanaka K."/>
            <person name="Sato N."/>
            <person name="Kuroiwa T."/>
        </authorList>
    </citation>
    <scope>NUCLEOTIDE SEQUENCE [LARGE SCALE GENOMIC DNA]</scope>
    <source>
        <strain evidence="2 3">10D</strain>
    </source>
</reference>
<feature type="region of interest" description="Disordered" evidence="1">
    <location>
        <begin position="1"/>
        <end position="49"/>
    </location>
</feature>
<feature type="compositionally biased region" description="Basic and acidic residues" evidence="1">
    <location>
        <begin position="1"/>
        <end position="17"/>
    </location>
</feature>
<dbReference type="EMBL" id="AP006499">
    <property type="protein sequence ID" value="BAM82196.1"/>
    <property type="molecule type" value="Genomic_DNA"/>
</dbReference>
<gene>
    <name evidence="2" type="ORF">CYME_CMQ334C</name>
</gene>
<evidence type="ECO:0000313" key="2">
    <source>
        <dbReference type="EMBL" id="BAM82196.1"/>
    </source>
</evidence>
<sequence>MKRSDVVRQTKSNERISPRLAPGMLLGSGTDTDPERVPIGAASDPAGTAGGVAPGMSIDGAKDAPWNAPAGDVSMASREQAVADLAFPLTSQDDTVGGPEASEGVSTDAGQCSIVFRLFPLQLCLHPSMTHPTRVSKNALGSELTEMVKKCTTFRPLVGSVCEIVTGREHAEATHSRIGMTSFNRMFCLQDASPMEWHAGETANLRLELAHGLPYALERFRVRVEMRDASETMLLLERLDETALPPERCRAWSLRLPFETPGEHFVSCQLLLAQPSAGLQLSTHRASPGSAFAKNATPISPTATPMTSFQQTFRFQVSDAWQLEGYALAWGSTTLDKRSERGRQTFLWLVNIQNTSHEPLYLLAGQCRPDAPTFQGSEKPLEPPETVPYIASPMETQEKAPFSAGPSPASGATASTSSWKLMPLRFRTKAPLLSPGDRARFVFMLHRRPASSKSANSAPSLDTPFHPGSVSIQWRTTRGVLGERTWVALSTRWLPQQIYFSPLPEIPEGTGTSSPYRIVLQFCRPAARIRLETPFEICYTIEVNWSVPHKSGSKTLQTEFSAVGTESPCGVLHLEAETLPGTLLPIGNCTRHLVSLYSASACSIRFWYFPLREGCFPIPRLIARESDQSGNTAAKAAYLLPVSTRRLPFGHCLLYIHR</sequence>
<dbReference type="RefSeq" id="XP_005538232.1">
    <property type="nucleotide sequence ID" value="XM_005538175.1"/>
</dbReference>
<dbReference type="Gramene" id="CMQ334CT">
    <property type="protein sequence ID" value="CMQ334CT"/>
    <property type="gene ID" value="CMQ334C"/>
</dbReference>
<dbReference type="HOGENOM" id="CLU_417022_0_0_1"/>
<dbReference type="KEGG" id="cme:CYME_CMQ334C"/>
<protein>
    <submittedName>
        <fullName evidence="2">Uncharacterized protein</fullName>
    </submittedName>
</protein>